<dbReference type="InterPro" id="IPR009580">
    <property type="entry name" value="GPI_biosynthesis_protein_Pig-F"/>
</dbReference>
<feature type="transmembrane region" description="Helical" evidence="8">
    <location>
        <begin position="99"/>
        <end position="120"/>
    </location>
</feature>
<comment type="caution">
    <text evidence="10">The sequence shown here is derived from an EMBL/GenBank/DDBJ whole genome shotgun (WGS) entry which is preliminary data.</text>
</comment>
<protein>
    <recommendedName>
        <fullName evidence="12">Glycosylphosphatidylinositol anchor biosynthesis protein 11</fullName>
    </recommendedName>
</protein>
<reference evidence="10 11" key="1">
    <citation type="journal article" date="2011" name="J. Gen. Appl. Microbiol.">
        <title>Draft genome sequencing of the enigmatic yeast Saitoella complicata.</title>
        <authorList>
            <person name="Nishida H."/>
            <person name="Hamamoto M."/>
            <person name="Sugiyama J."/>
        </authorList>
    </citation>
    <scope>NUCLEOTIDE SEQUENCE [LARGE SCALE GENOMIC DNA]</scope>
    <source>
        <strain evidence="10 11">NRRL Y-17804</strain>
    </source>
</reference>
<dbReference type="GO" id="GO:0006506">
    <property type="term" value="P:GPI anchor biosynthetic process"/>
    <property type="evidence" value="ECO:0007669"/>
    <property type="project" value="UniProtKB-UniPathway"/>
</dbReference>
<keyword evidence="11" id="KW-1185">Reference proteome</keyword>
<keyword evidence="7 8" id="KW-0472">Membrane</keyword>
<feature type="signal peptide" evidence="9">
    <location>
        <begin position="1"/>
        <end position="19"/>
    </location>
</feature>
<name>A0A0E9NS74_SAICN</name>
<keyword evidence="4 8" id="KW-0812">Transmembrane</keyword>
<evidence type="ECO:0000256" key="2">
    <source>
        <dbReference type="ARBA" id="ARBA00004687"/>
    </source>
</evidence>
<evidence type="ECO:0000313" key="10">
    <source>
        <dbReference type="EMBL" id="GAO52747.1"/>
    </source>
</evidence>
<feature type="transmembrane region" description="Helical" evidence="8">
    <location>
        <begin position="29"/>
        <end position="50"/>
    </location>
</feature>
<accession>A0A0E9NS74</accession>
<reference evidence="10 11" key="3">
    <citation type="journal article" date="2015" name="Genome Announc.">
        <title>Draft Genome Sequence of the Archiascomycetous Yeast Saitoella complicata.</title>
        <authorList>
            <person name="Yamauchi K."/>
            <person name="Kondo S."/>
            <person name="Hamamoto M."/>
            <person name="Takahashi Y."/>
            <person name="Ogura Y."/>
            <person name="Hayashi T."/>
            <person name="Nishida H."/>
        </authorList>
    </citation>
    <scope>NUCLEOTIDE SEQUENCE [LARGE SCALE GENOMIC DNA]</scope>
    <source>
        <strain evidence="10 11">NRRL Y-17804</strain>
    </source>
</reference>
<organism evidence="10 11">
    <name type="scientific">Saitoella complicata (strain BCRC 22490 / CBS 7301 / JCM 7358 / NBRC 10748 / NRRL Y-17804)</name>
    <dbReference type="NCBI Taxonomy" id="698492"/>
    <lineage>
        <taxon>Eukaryota</taxon>
        <taxon>Fungi</taxon>
        <taxon>Dikarya</taxon>
        <taxon>Ascomycota</taxon>
        <taxon>Taphrinomycotina</taxon>
        <taxon>Taphrinomycotina incertae sedis</taxon>
        <taxon>Saitoella</taxon>
    </lineage>
</organism>
<gene>
    <name evidence="10" type="ORF">G7K_6816-t1</name>
</gene>
<evidence type="ECO:0000256" key="5">
    <source>
        <dbReference type="ARBA" id="ARBA00022824"/>
    </source>
</evidence>
<reference evidence="10 11" key="2">
    <citation type="journal article" date="2014" name="J. Gen. Appl. Microbiol.">
        <title>The early diverging ascomycetous budding yeast Saitoella complicata has three histone deacetylases belonging to the Clr6, Hos2, and Rpd3 lineages.</title>
        <authorList>
            <person name="Nishida H."/>
            <person name="Matsumoto T."/>
            <person name="Kondo S."/>
            <person name="Hamamoto M."/>
            <person name="Yoshikawa H."/>
        </authorList>
    </citation>
    <scope>NUCLEOTIDE SEQUENCE [LARGE SCALE GENOMIC DNA]</scope>
    <source>
        <strain evidence="10 11">NRRL Y-17804</strain>
    </source>
</reference>
<feature type="chain" id="PRO_5002430759" description="Glycosylphosphatidylinositol anchor biosynthesis protein 11" evidence="9">
    <location>
        <begin position="20"/>
        <end position="259"/>
    </location>
</feature>
<dbReference type="GO" id="GO:0005789">
    <property type="term" value="C:endoplasmic reticulum membrane"/>
    <property type="evidence" value="ECO:0007669"/>
    <property type="project" value="UniProtKB-SubCell"/>
</dbReference>
<comment type="pathway">
    <text evidence="2">Glycolipid biosynthesis; glycosylphosphatidylinositol-anchor biosynthesis.</text>
</comment>
<comment type="subcellular location">
    <subcellularLocation>
        <location evidence="1">Endoplasmic reticulum membrane</location>
        <topology evidence="1">Multi-pass membrane protein</topology>
    </subcellularLocation>
</comment>
<keyword evidence="9" id="KW-0732">Signal</keyword>
<dbReference type="Proteomes" id="UP000033140">
    <property type="component" value="Unassembled WGS sequence"/>
</dbReference>
<dbReference type="EMBL" id="BACD03000084">
    <property type="protein sequence ID" value="GAO52747.1"/>
    <property type="molecule type" value="Genomic_DNA"/>
</dbReference>
<evidence type="ECO:0000256" key="7">
    <source>
        <dbReference type="ARBA" id="ARBA00023136"/>
    </source>
</evidence>
<dbReference type="Pfam" id="PF06699">
    <property type="entry name" value="PIG-F"/>
    <property type="match status" value="1"/>
</dbReference>
<evidence type="ECO:0008006" key="12">
    <source>
        <dbReference type="Google" id="ProtNLM"/>
    </source>
</evidence>
<evidence type="ECO:0000256" key="8">
    <source>
        <dbReference type="SAM" id="Phobius"/>
    </source>
</evidence>
<sequence>MHKPFILLNSLPLLATTYALRTQDPANVLTNTVLLLTTLFSRWGLTYYWIIPRRHRTKMRNRLGVAVPNMLLSTIFTALTLPLILGVLFLFHAPTSRPTLLLTLHIALLTLYPLLSIHVYSRIPLSLMSSTSFLSSEMEVVAAGMGVVGGVWASAGVGLLDWGRGWQGGGVPGVVGGVGVAGGRWAHFEEIGGDICCVRELWCTIWITRGGRGRWRERHECFAVLSACLRITEVPCRREEGAQQGMIRKIGYRMDSTHG</sequence>
<evidence type="ECO:0000256" key="4">
    <source>
        <dbReference type="ARBA" id="ARBA00022692"/>
    </source>
</evidence>
<dbReference type="AlphaFoldDB" id="A0A0E9NS74"/>
<keyword evidence="6 8" id="KW-1133">Transmembrane helix</keyword>
<evidence type="ECO:0000256" key="9">
    <source>
        <dbReference type="SAM" id="SignalP"/>
    </source>
</evidence>
<keyword evidence="3" id="KW-0337">GPI-anchor biosynthesis</keyword>
<evidence type="ECO:0000256" key="3">
    <source>
        <dbReference type="ARBA" id="ARBA00022502"/>
    </source>
</evidence>
<proteinExistence type="predicted"/>
<evidence type="ECO:0000256" key="6">
    <source>
        <dbReference type="ARBA" id="ARBA00022989"/>
    </source>
</evidence>
<dbReference type="UniPathway" id="UPA00196"/>
<feature type="transmembrane region" description="Helical" evidence="8">
    <location>
        <begin position="71"/>
        <end position="93"/>
    </location>
</feature>
<evidence type="ECO:0000313" key="11">
    <source>
        <dbReference type="Proteomes" id="UP000033140"/>
    </source>
</evidence>
<keyword evidence="5" id="KW-0256">Endoplasmic reticulum</keyword>
<evidence type="ECO:0000256" key="1">
    <source>
        <dbReference type="ARBA" id="ARBA00004477"/>
    </source>
</evidence>